<dbReference type="FunFam" id="3.40.50.460:FF:000002">
    <property type="entry name" value="ATP-dependent 6-phosphofructokinase"/>
    <property type="match status" value="1"/>
</dbReference>
<dbReference type="PIRSF" id="PIRSF000532">
    <property type="entry name" value="ATP_PFK_prok"/>
    <property type="match status" value="1"/>
</dbReference>
<protein>
    <recommendedName>
        <fullName evidence="15">ATP-dependent 6-phosphofructokinase</fullName>
        <shortName evidence="15">ATP-PFK</shortName>
        <shortName evidence="15">Phosphofructokinase</shortName>
        <ecNumber evidence="15">2.7.1.11</ecNumber>
    </recommendedName>
    <alternativeName>
        <fullName evidence="15">Phosphohexokinase</fullName>
    </alternativeName>
</protein>
<feature type="binding site" evidence="15">
    <location>
        <begin position="76"/>
        <end position="77"/>
    </location>
    <ligand>
        <name>ATP</name>
        <dbReference type="ChEBI" id="CHEBI:30616"/>
    </ligand>
</feature>
<evidence type="ECO:0000256" key="13">
    <source>
        <dbReference type="ARBA" id="ARBA00023152"/>
    </source>
</evidence>
<comment type="function">
    <text evidence="2 15">Catalyzes the phosphorylation of D-fructose 6-phosphate to fructose 1,6-bisphosphate by ATP, the first committing step of glycolysis.</text>
</comment>
<evidence type="ECO:0000313" key="18">
    <source>
        <dbReference type="Proteomes" id="UP000607645"/>
    </source>
</evidence>
<dbReference type="EMBL" id="JACOPQ010000010">
    <property type="protein sequence ID" value="MBC5737949.1"/>
    <property type="molecule type" value="Genomic_DNA"/>
</dbReference>
<evidence type="ECO:0000256" key="6">
    <source>
        <dbReference type="ARBA" id="ARBA00022533"/>
    </source>
</evidence>
<evidence type="ECO:0000256" key="5">
    <source>
        <dbReference type="ARBA" id="ARBA00022490"/>
    </source>
</evidence>
<dbReference type="Pfam" id="PF00365">
    <property type="entry name" value="PFK"/>
    <property type="match status" value="1"/>
</dbReference>
<dbReference type="GO" id="GO:0005945">
    <property type="term" value="C:6-phosphofructokinase complex"/>
    <property type="evidence" value="ECO:0007669"/>
    <property type="project" value="TreeGrafter"/>
</dbReference>
<keyword evidence="6 15" id="KW-0021">Allosteric enzyme</keyword>
<dbReference type="AlphaFoldDB" id="A0A8J6JME2"/>
<feature type="binding site" description="in other chain" evidence="15">
    <location>
        <begin position="174"/>
        <end position="176"/>
    </location>
    <ligand>
        <name>substrate</name>
        <note>ligand shared between dimeric partners</note>
    </ligand>
</feature>
<comment type="subcellular location">
    <subcellularLocation>
        <location evidence="3 15">Cytoplasm</location>
    </subcellularLocation>
</comment>
<feature type="binding site" description="in other chain" evidence="15">
    <location>
        <begin position="130"/>
        <end position="132"/>
    </location>
    <ligand>
        <name>substrate</name>
        <note>ligand shared between dimeric partners</note>
    </ligand>
</feature>
<comment type="subunit">
    <text evidence="15">Homotetramer.</text>
</comment>
<keyword evidence="5 15" id="KW-0963">Cytoplasm</keyword>
<evidence type="ECO:0000256" key="8">
    <source>
        <dbReference type="ARBA" id="ARBA00022723"/>
    </source>
</evidence>
<dbReference type="GO" id="GO:0003872">
    <property type="term" value="F:6-phosphofructokinase activity"/>
    <property type="evidence" value="ECO:0007669"/>
    <property type="project" value="UniProtKB-UniRule"/>
</dbReference>
<dbReference type="GO" id="GO:0006002">
    <property type="term" value="P:fructose 6-phosphate metabolic process"/>
    <property type="evidence" value="ECO:0007669"/>
    <property type="project" value="UniProtKB-UniRule"/>
</dbReference>
<gene>
    <name evidence="15 17" type="primary">pfkA</name>
    <name evidence="17" type="ORF">H8S62_13130</name>
</gene>
<dbReference type="Gene3D" id="3.40.50.460">
    <property type="entry name" value="Phosphofructokinase domain"/>
    <property type="match status" value="1"/>
</dbReference>
<dbReference type="GO" id="GO:0048029">
    <property type="term" value="F:monosaccharide binding"/>
    <property type="evidence" value="ECO:0007669"/>
    <property type="project" value="TreeGrafter"/>
</dbReference>
<dbReference type="InterPro" id="IPR000023">
    <property type="entry name" value="Phosphofructokinase_dom"/>
</dbReference>
<dbReference type="GO" id="GO:0016208">
    <property type="term" value="F:AMP binding"/>
    <property type="evidence" value="ECO:0007669"/>
    <property type="project" value="TreeGrafter"/>
</dbReference>
<evidence type="ECO:0000256" key="9">
    <source>
        <dbReference type="ARBA" id="ARBA00022741"/>
    </source>
</evidence>
<organism evidence="17 18">
    <name type="scientific">Lawsonibacter faecis</name>
    <dbReference type="NCBI Taxonomy" id="2763052"/>
    <lineage>
        <taxon>Bacteria</taxon>
        <taxon>Bacillati</taxon>
        <taxon>Bacillota</taxon>
        <taxon>Clostridia</taxon>
        <taxon>Eubacteriales</taxon>
        <taxon>Oscillospiraceae</taxon>
        <taxon>Lawsonibacter</taxon>
    </lineage>
</organism>
<dbReference type="GO" id="GO:0042802">
    <property type="term" value="F:identical protein binding"/>
    <property type="evidence" value="ECO:0007669"/>
    <property type="project" value="TreeGrafter"/>
</dbReference>
<keyword evidence="18" id="KW-1185">Reference proteome</keyword>
<dbReference type="NCBIfam" id="TIGR02482">
    <property type="entry name" value="PFKA_ATP"/>
    <property type="match status" value="1"/>
</dbReference>
<feature type="binding site" evidence="15">
    <location>
        <begin position="25"/>
        <end position="29"/>
    </location>
    <ligand>
        <name>ADP</name>
        <dbReference type="ChEBI" id="CHEBI:456216"/>
        <note>allosteric activator; ligand shared between dimeric partners</note>
    </ligand>
</feature>
<dbReference type="RefSeq" id="WP_155146581.1">
    <property type="nucleotide sequence ID" value="NZ_JACOPQ010000010.1"/>
</dbReference>
<comment type="pathway">
    <text evidence="4 15">Carbohydrate degradation; glycolysis; D-glyceraldehyde 3-phosphate and glycerone phosphate from D-glucose: step 3/4.</text>
</comment>
<name>A0A8J6JME2_9FIRM</name>
<evidence type="ECO:0000256" key="4">
    <source>
        <dbReference type="ARBA" id="ARBA00004679"/>
    </source>
</evidence>
<dbReference type="UniPathway" id="UPA00109">
    <property type="reaction ID" value="UER00182"/>
</dbReference>
<evidence type="ECO:0000256" key="10">
    <source>
        <dbReference type="ARBA" id="ARBA00022777"/>
    </source>
</evidence>
<comment type="cofactor">
    <cofactor evidence="1 15">
        <name>Mg(2+)</name>
        <dbReference type="ChEBI" id="CHEBI:18420"/>
    </cofactor>
</comment>
<keyword evidence="8 15" id="KW-0479">Metal-binding</keyword>
<dbReference type="InterPro" id="IPR015912">
    <property type="entry name" value="Phosphofructokinase_CS"/>
</dbReference>
<comment type="activity regulation">
    <text evidence="15">Allosterically activated by ADP and other diphosphonucleosides, and allosterically inhibited by phosphoenolpyruvate.</text>
</comment>
<evidence type="ECO:0000256" key="11">
    <source>
        <dbReference type="ARBA" id="ARBA00022840"/>
    </source>
</evidence>
<dbReference type="GO" id="GO:0061621">
    <property type="term" value="P:canonical glycolysis"/>
    <property type="evidence" value="ECO:0007669"/>
    <property type="project" value="TreeGrafter"/>
</dbReference>
<feature type="binding site" evidence="15">
    <location>
        <begin position="106"/>
        <end position="109"/>
    </location>
    <ligand>
        <name>ATP</name>
        <dbReference type="ChEBI" id="CHEBI:30616"/>
    </ligand>
</feature>
<proteinExistence type="inferred from homology"/>
<evidence type="ECO:0000313" key="17">
    <source>
        <dbReference type="EMBL" id="MBC5737949.1"/>
    </source>
</evidence>
<feature type="domain" description="Phosphofructokinase" evidence="16">
    <location>
        <begin position="7"/>
        <end position="281"/>
    </location>
</feature>
<sequence length="329" mass="35151">MHNAVKRIGVLTSGGDAPGMNAAIRSVVRTAMHMGIECLGVRRGFNGLITGDIIPMDFVQTSGLIAHGGTTLFTARSEEFRTEEGRRKAAATCKLFGLDGIVGIGGDGTYRGLMEFCNQEGVAVVGMPGTIDNDIACTDYTIGYDTACNTALDSIDKLKDTMQSHERCSVVEVMGRHAGHLALYVGMACGATAVLIPEKEIDFERDVVEPIRAARLGGRTHFMVIVAEGVGSSYDVAAKIRDATGLDPRVTVLGHVQRGGSPSARDRMVATYMGYNAVHLLAQGKSNRVVAYKDGEYVDFDINEALAMRKGIDENAYRVLRALTGVAAE</sequence>
<comment type="caution">
    <text evidence="15">Lacks conserved residue(s) required for the propagation of feature annotation.</text>
</comment>
<feature type="binding site" evidence="15">
    <location>
        <position position="249"/>
    </location>
    <ligand>
        <name>substrate</name>
        <note>ligand shared between dimeric partners</note>
    </ligand>
</feature>
<evidence type="ECO:0000256" key="14">
    <source>
        <dbReference type="ARBA" id="ARBA00048070"/>
    </source>
</evidence>
<dbReference type="GO" id="GO:0046872">
    <property type="term" value="F:metal ion binding"/>
    <property type="evidence" value="ECO:0007669"/>
    <property type="project" value="UniProtKB-KW"/>
</dbReference>
<evidence type="ECO:0000256" key="3">
    <source>
        <dbReference type="ARBA" id="ARBA00004496"/>
    </source>
</evidence>
<dbReference type="PANTHER" id="PTHR13697">
    <property type="entry name" value="PHOSPHOFRUCTOKINASE"/>
    <property type="match status" value="1"/>
</dbReference>
<keyword evidence="9 15" id="KW-0547">Nucleotide-binding</keyword>
<dbReference type="SUPFAM" id="SSF53784">
    <property type="entry name" value="Phosphofructokinase"/>
    <property type="match status" value="1"/>
</dbReference>
<dbReference type="Proteomes" id="UP000607645">
    <property type="component" value="Unassembled WGS sequence"/>
</dbReference>
<feature type="binding site" evidence="15">
    <location>
        <position position="15"/>
    </location>
    <ligand>
        <name>ATP</name>
        <dbReference type="ChEBI" id="CHEBI:30616"/>
    </ligand>
</feature>
<dbReference type="PRINTS" id="PR00476">
    <property type="entry name" value="PHFRCTKINASE"/>
</dbReference>
<evidence type="ECO:0000259" key="16">
    <source>
        <dbReference type="Pfam" id="PF00365"/>
    </source>
</evidence>
<keyword evidence="7 15" id="KW-0808">Transferase</keyword>
<reference evidence="17" key="1">
    <citation type="submission" date="2020-08" db="EMBL/GenBank/DDBJ databases">
        <title>Genome public.</title>
        <authorList>
            <person name="Liu C."/>
            <person name="Sun Q."/>
        </authorList>
    </citation>
    <scope>NUCLEOTIDE SEQUENCE</scope>
    <source>
        <strain evidence="17">NSJ-52</strain>
    </source>
</reference>
<dbReference type="InterPro" id="IPR022953">
    <property type="entry name" value="ATP_PFK"/>
</dbReference>
<keyword evidence="11 15" id="KW-0067">ATP-binding</keyword>
<evidence type="ECO:0000256" key="1">
    <source>
        <dbReference type="ARBA" id="ARBA00001946"/>
    </source>
</evidence>
<keyword evidence="10 15" id="KW-0418">Kinase</keyword>
<dbReference type="InterPro" id="IPR012003">
    <property type="entry name" value="ATP_PFK_prok-type"/>
</dbReference>
<keyword evidence="12 15" id="KW-0460">Magnesium</keyword>
<dbReference type="GO" id="GO:0005524">
    <property type="term" value="F:ATP binding"/>
    <property type="evidence" value="ECO:0007669"/>
    <property type="project" value="UniProtKB-UniRule"/>
</dbReference>
<feature type="binding site" evidence="15">
    <location>
        <position position="167"/>
    </location>
    <ligand>
        <name>substrate</name>
        <note>ligand shared between dimeric partners</note>
    </ligand>
</feature>
<evidence type="ECO:0000256" key="12">
    <source>
        <dbReference type="ARBA" id="ARBA00022842"/>
    </source>
</evidence>
<accession>A0A8J6JME2</accession>
<dbReference type="EC" id="2.7.1.11" evidence="15"/>
<dbReference type="InterPro" id="IPR035966">
    <property type="entry name" value="PKF_sf"/>
</dbReference>
<comment type="catalytic activity">
    <reaction evidence="14 15">
        <text>beta-D-fructose 6-phosphate + ATP = beta-D-fructose 1,6-bisphosphate + ADP + H(+)</text>
        <dbReference type="Rhea" id="RHEA:16109"/>
        <dbReference type="ChEBI" id="CHEBI:15378"/>
        <dbReference type="ChEBI" id="CHEBI:30616"/>
        <dbReference type="ChEBI" id="CHEBI:32966"/>
        <dbReference type="ChEBI" id="CHEBI:57634"/>
        <dbReference type="ChEBI" id="CHEBI:456216"/>
        <dbReference type="EC" id="2.7.1.11"/>
    </reaction>
</comment>
<comment type="caution">
    <text evidence="17">The sequence shown here is derived from an EMBL/GenBank/DDBJ whole genome shotgun (WGS) entry which is preliminary data.</text>
</comment>
<comment type="similarity">
    <text evidence="15">Belongs to the phosphofructokinase type A (PFKA) family. ATP-dependent PFK group I subfamily. Prokaryotic clade 'B1' sub-subfamily.</text>
</comment>
<dbReference type="NCBIfam" id="NF002872">
    <property type="entry name" value="PRK03202.1"/>
    <property type="match status" value="1"/>
</dbReference>
<feature type="binding site" evidence="15">
    <location>
        <position position="107"/>
    </location>
    <ligand>
        <name>Mg(2+)</name>
        <dbReference type="ChEBI" id="CHEBI:18420"/>
        <note>catalytic</note>
    </ligand>
</feature>
<feature type="binding site" description="in other chain" evidence="15">
    <location>
        <begin position="255"/>
        <end position="258"/>
    </location>
    <ligand>
        <name>substrate</name>
        <note>ligand shared between dimeric partners</note>
    </ligand>
</feature>
<dbReference type="GO" id="GO:0070095">
    <property type="term" value="F:fructose-6-phosphate binding"/>
    <property type="evidence" value="ECO:0007669"/>
    <property type="project" value="TreeGrafter"/>
</dbReference>
<dbReference type="InterPro" id="IPR012828">
    <property type="entry name" value="PFKA_ATP_prok"/>
</dbReference>
<dbReference type="PANTHER" id="PTHR13697:SF4">
    <property type="entry name" value="ATP-DEPENDENT 6-PHOSPHOFRUCTOKINASE"/>
    <property type="match status" value="1"/>
</dbReference>
<dbReference type="GO" id="GO:0030388">
    <property type="term" value="P:fructose 1,6-bisphosphate metabolic process"/>
    <property type="evidence" value="ECO:0007669"/>
    <property type="project" value="TreeGrafter"/>
</dbReference>
<dbReference type="HAMAP" id="MF_00339">
    <property type="entry name" value="Phosphofructokinase_I_B1"/>
    <property type="match status" value="1"/>
</dbReference>
<feature type="active site" description="Proton acceptor" evidence="15">
    <location>
        <position position="132"/>
    </location>
</feature>
<feature type="binding site" description="in other chain" evidence="15">
    <location>
        <position position="159"/>
    </location>
    <ligand>
        <name>ADP</name>
        <dbReference type="ChEBI" id="CHEBI:456216"/>
        <note>allosteric activator; ligand shared between dimeric partners</note>
    </ligand>
</feature>
<dbReference type="PROSITE" id="PS00433">
    <property type="entry name" value="PHOSPHOFRUCTOKINASE"/>
    <property type="match status" value="1"/>
</dbReference>
<dbReference type="Gene3D" id="3.40.50.450">
    <property type="match status" value="1"/>
</dbReference>
<keyword evidence="13 15" id="KW-0324">Glycolysis</keyword>
<evidence type="ECO:0000256" key="15">
    <source>
        <dbReference type="HAMAP-Rule" id="MF_00339"/>
    </source>
</evidence>
<evidence type="ECO:0000256" key="7">
    <source>
        <dbReference type="ARBA" id="ARBA00022679"/>
    </source>
</evidence>
<evidence type="ECO:0000256" key="2">
    <source>
        <dbReference type="ARBA" id="ARBA00002659"/>
    </source>
</evidence>
<feature type="binding site" description="in other chain" evidence="15">
    <location>
        <position position="228"/>
    </location>
    <ligand>
        <name>substrate</name>
        <note>ligand shared between dimeric partners</note>
    </ligand>
</feature>